<comment type="caution">
    <text evidence="2">The sequence shown here is derived from an EMBL/GenBank/DDBJ whole genome shotgun (WGS) entry which is preliminary data.</text>
</comment>
<dbReference type="EMBL" id="JBHUMP010000001">
    <property type="protein sequence ID" value="MFD2738305.1"/>
    <property type="molecule type" value="Genomic_DNA"/>
</dbReference>
<gene>
    <name evidence="2" type="ORF">ACFSUD_01860</name>
</gene>
<keyword evidence="1" id="KW-0472">Membrane</keyword>
<keyword evidence="1" id="KW-1133">Transmembrane helix</keyword>
<feature type="transmembrane region" description="Helical" evidence="1">
    <location>
        <begin position="149"/>
        <end position="168"/>
    </location>
</feature>
<accession>A0ABW5TYE7</accession>
<keyword evidence="3" id="KW-1185">Reference proteome</keyword>
<dbReference type="RefSeq" id="WP_386370900.1">
    <property type="nucleotide sequence ID" value="NZ_JBHUMP010000001.1"/>
</dbReference>
<dbReference type="InterPro" id="IPR010331">
    <property type="entry name" value="ExoD"/>
</dbReference>
<feature type="transmembrane region" description="Helical" evidence="1">
    <location>
        <begin position="42"/>
        <end position="73"/>
    </location>
</feature>
<feature type="transmembrane region" description="Helical" evidence="1">
    <location>
        <begin position="173"/>
        <end position="193"/>
    </location>
</feature>
<feature type="transmembrane region" description="Helical" evidence="1">
    <location>
        <begin position="123"/>
        <end position="143"/>
    </location>
</feature>
<evidence type="ECO:0000313" key="2">
    <source>
        <dbReference type="EMBL" id="MFD2738305.1"/>
    </source>
</evidence>
<dbReference type="PANTHER" id="PTHR41795">
    <property type="entry name" value="EXOPOLYSACCHARIDE SYNTHESIS PROTEIN"/>
    <property type="match status" value="1"/>
</dbReference>
<dbReference type="Proteomes" id="UP001597474">
    <property type="component" value="Unassembled WGS sequence"/>
</dbReference>
<dbReference type="PIRSF" id="PIRSF033239">
    <property type="entry name" value="ExoD"/>
    <property type="match status" value="1"/>
</dbReference>
<dbReference type="Pfam" id="PF06055">
    <property type="entry name" value="ExoD"/>
    <property type="match status" value="1"/>
</dbReference>
<organism evidence="2 3">
    <name type="scientific">Sulfitobacter aestuarii</name>
    <dbReference type="NCBI Taxonomy" id="2161676"/>
    <lineage>
        <taxon>Bacteria</taxon>
        <taxon>Pseudomonadati</taxon>
        <taxon>Pseudomonadota</taxon>
        <taxon>Alphaproteobacteria</taxon>
        <taxon>Rhodobacterales</taxon>
        <taxon>Roseobacteraceae</taxon>
        <taxon>Sulfitobacter</taxon>
    </lineage>
</organism>
<evidence type="ECO:0000313" key="3">
    <source>
        <dbReference type="Proteomes" id="UP001597474"/>
    </source>
</evidence>
<dbReference type="PANTHER" id="PTHR41795:SF1">
    <property type="entry name" value="EXOPOLYSACCHARIDE SYNTHESIS PROTEIN"/>
    <property type="match status" value="1"/>
</dbReference>
<protein>
    <submittedName>
        <fullName evidence="2">Exopolysaccharide biosynthesis protein</fullName>
    </submittedName>
</protein>
<name>A0ABW5TYE7_9RHOB</name>
<sequence length="194" mass="21629">MAIENDRSLTDLLERLEHAAEHDTVSMSDILDEFGDRAITPFILLIALLLISPISGIPGVPTLSAVALVILAVQALRGQRRLWLPDFLLRREVAGPRLRKSAHWLRRPAAFVDRHTRPRLRMLATGMMRFLTLLAIMIIPLAWPALELLPMVTSVGALTVFLLAFGLFTRDGLYVLLGYICILITLVPGVYLLT</sequence>
<proteinExistence type="predicted"/>
<keyword evidence="1" id="KW-0812">Transmembrane</keyword>
<evidence type="ECO:0000256" key="1">
    <source>
        <dbReference type="SAM" id="Phobius"/>
    </source>
</evidence>
<reference evidence="3" key="1">
    <citation type="journal article" date="2019" name="Int. J. Syst. Evol. Microbiol.">
        <title>The Global Catalogue of Microorganisms (GCM) 10K type strain sequencing project: providing services to taxonomists for standard genome sequencing and annotation.</title>
        <authorList>
            <consortium name="The Broad Institute Genomics Platform"/>
            <consortium name="The Broad Institute Genome Sequencing Center for Infectious Disease"/>
            <person name="Wu L."/>
            <person name="Ma J."/>
        </authorList>
    </citation>
    <scope>NUCLEOTIDE SEQUENCE [LARGE SCALE GENOMIC DNA]</scope>
    <source>
        <strain evidence="3">TISTR 2562</strain>
    </source>
</reference>